<feature type="region of interest" description="Disordered" evidence="2">
    <location>
        <begin position="451"/>
        <end position="522"/>
    </location>
</feature>
<keyword evidence="4" id="KW-1185">Reference proteome</keyword>
<feature type="coiled-coil region" evidence="1">
    <location>
        <begin position="410"/>
        <end position="437"/>
    </location>
</feature>
<keyword evidence="1" id="KW-0175">Coiled coil</keyword>
<accession>A0AAD5E3K9</accession>
<feature type="compositionally biased region" description="Basic and acidic residues" evidence="2">
    <location>
        <begin position="477"/>
        <end position="487"/>
    </location>
</feature>
<dbReference type="RefSeq" id="XP_051440835.1">
    <property type="nucleotide sequence ID" value="XM_051592045.1"/>
</dbReference>
<feature type="compositionally biased region" description="Polar residues" evidence="2">
    <location>
        <begin position="489"/>
        <end position="505"/>
    </location>
</feature>
<gene>
    <name evidence="3" type="ORF">K450DRAFT_259751</name>
</gene>
<evidence type="ECO:0000313" key="3">
    <source>
        <dbReference type="EMBL" id="KAI8575831.1"/>
    </source>
</evidence>
<evidence type="ECO:0000313" key="4">
    <source>
        <dbReference type="Proteomes" id="UP001206595"/>
    </source>
</evidence>
<comment type="caution">
    <text evidence="3">The sequence shown here is derived from an EMBL/GenBank/DDBJ whole genome shotgun (WGS) entry which is preliminary data.</text>
</comment>
<dbReference type="Pfam" id="PF03999">
    <property type="entry name" value="MAP65_ASE1"/>
    <property type="match status" value="1"/>
</dbReference>
<dbReference type="AlphaFoldDB" id="A0AAD5E3K9"/>
<dbReference type="GO" id="GO:1990023">
    <property type="term" value="C:mitotic spindle midzone"/>
    <property type="evidence" value="ECO:0007669"/>
    <property type="project" value="TreeGrafter"/>
</dbReference>
<dbReference type="Proteomes" id="UP001206595">
    <property type="component" value="Unassembled WGS sequence"/>
</dbReference>
<dbReference type="InterPro" id="IPR007145">
    <property type="entry name" value="MAP65_Ase1_PRC1"/>
</dbReference>
<organism evidence="3 4">
    <name type="scientific">Umbelopsis ramanniana AG</name>
    <dbReference type="NCBI Taxonomy" id="1314678"/>
    <lineage>
        <taxon>Eukaryota</taxon>
        <taxon>Fungi</taxon>
        <taxon>Fungi incertae sedis</taxon>
        <taxon>Mucoromycota</taxon>
        <taxon>Mucoromycotina</taxon>
        <taxon>Umbelopsidomycetes</taxon>
        <taxon>Umbelopsidales</taxon>
        <taxon>Umbelopsidaceae</taxon>
        <taxon>Umbelopsis</taxon>
    </lineage>
</organism>
<dbReference type="Gene3D" id="1.20.58.1520">
    <property type="match status" value="1"/>
</dbReference>
<dbReference type="GeneID" id="75917388"/>
<evidence type="ECO:0000256" key="1">
    <source>
        <dbReference type="SAM" id="Coils"/>
    </source>
</evidence>
<name>A0AAD5E3K9_UMBRA</name>
<dbReference type="PANTHER" id="PTHR19321:SF41">
    <property type="entry name" value="FASCETTO-RELATED"/>
    <property type="match status" value="1"/>
</dbReference>
<protein>
    <submittedName>
        <fullName evidence="3">Uncharacterized protein</fullName>
    </submittedName>
</protein>
<dbReference type="GO" id="GO:0008017">
    <property type="term" value="F:microtubule binding"/>
    <property type="evidence" value="ECO:0007669"/>
    <property type="project" value="InterPro"/>
</dbReference>
<reference evidence="3" key="2">
    <citation type="journal article" date="2022" name="Proc. Natl. Acad. Sci. U.S.A.">
        <title>Diploid-dominant life cycles characterize the early evolution of Fungi.</title>
        <authorList>
            <person name="Amses K.R."/>
            <person name="Simmons D.R."/>
            <person name="Longcore J.E."/>
            <person name="Mondo S.J."/>
            <person name="Seto K."/>
            <person name="Jeronimo G.H."/>
            <person name="Bonds A.E."/>
            <person name="Quandt C.A."/>
            <person name="Davis W.J."/>
            <person name="Chang Y."/>
            <person name="Federici B.A."/>
            <person name="Kuo A."/>
            <person name="LaButti K."/>
            <person name="Pangilinan J."/>
            <person name="Andreopoulos W."/>
            <person name="Tritt A."/>
            <person name="Riley R."/>
            <person name="Hundley H."/>
            <person name="Johnson J."/>
            <person name="Lipzen A."/>
            <person name="Barry K."/>
            <person name="Lang B.F."/>
            <person name="Cuomo C.A."/>
            <person name="Buchler N.E."/>
            <person name="Grigoriev I.V."/>
            <person name="Spatafora J.W."/>
            <person name="Stajich J.E."/>
            <person name="James T.Y."/>
        </authorList>
    </citation>
    <scope>NUCLEOTIDE SEQUENCE</scope>
    <source>
        <strain evidence="3">AG</strain>
    </source>
</reference>
<dbReference type="PANTHER" id="PTHR19321">
    <property type="entry name" value="PROTEIN REGULATOR OF CYTOKINESIS 1 PRC1-RELATED"/>
    <property type="match status" value="1"/>
</dbReference>
<proteinExistence type="predicted"/>
<dbReference type="EMBL" id="MU620968">
    <property type="protein sequence ID" value="KAI8575831.1"/>
    <property type="molecule type" value="Genomic_DNA"/>
</dbReference>
<reference evidence="3" key="1">
    <citation type="submission" date="2021-06" db="EMBL/GenBank/DDBJ databases">
        <authorList>
            <consortium name="DOE Joint Genome Institute"/>
            <person name="Mondo S.J."/>
            <person name="Amses K.R."/>
            <person name="Simmons D.R."/>
            <person name="Longcore J.E."/>
            <person name="Seto K."/>
            <person name="Alves G.H."/>
            <person name="Bonds A.E."/>
            <person name="Quandt C.A."/>
            <person name="Davis W.J."/>
            <person name="Chang Y."/>
            <person name="Letcher P.M."/>
            <person name="Powell M.J."/>
            <person name="Kuo A."/>
            <person name="Labutti K."/>
            <person name="Pangilinan J."/>
            <person name="Andreopoulos W."/>
            <person name="Tritt A."/>
            <person name="Riley R."/>
            <person name="Hundley H."/>
            <person name="Johnson J."/>
            <person name="Lipzen A."/>
            <person name="Barry K."/>
            <person name="Berbee M.L."/>
            <person name="Buchler N.E."/>
            <person name="Grigoriev I.V."/>
            <person name="Spatafora J.W."/>
            <person name="Stajich J.E."/>
            <person name="James T.Y."/>
        </authorList>
    </citation>
    <scope>NUCLEOTIDE SEQUENCE</scope>
    <source>
        <strain evidence="3">AG</strain>
    </source>
</reference>
<evidence type="ECO:0000256" key="2">
    <source>
        <dbReference type="SAM" id="MobiDB-lite"/>
    </source>
</evidence>
<dbReference type="GO" id="GO:0005737">
    <property type="term" value="C:cytoplasm"/>
    <property type="evidence" value="ECO:0007669"/>
    <property type="project" value="TreeGrafter"/>
</dbReference>
<sequence>MDMDELLTYIVSHCEKIDLIYEEIGTSEKARRENTQSLFESFVHLMNQQTKTITDERESLKRKCHDALSNVARYKRLMGTYVDEDVMETPKRPLLTWLSELCDKEEIYQRKYEAKLDGLKGLHNHINELREALVDFVESEPIDDGDADVSELAIQHVEKEIDRCEAEYDRRATLVKDLNRKIQEHWNTLGVTAKDDLDQTLRKLWALNNDDDEDTENMLLVPLVSPAKLEEIAQKLESLTEFRSEREFRVDELLHQIMKIWDLLSIDEATREVFKDENYGLREENVKKLENELQRLAVIKQERMEEFIKRARQELKMLWDQLYYSDEQRQKFKPAYTESVADEILESHEKEITRTHILIEDQKHILERVEKHMRLVEEIKQFEASMSDPNRLFGKGQRDPGRLLREEKFRRRIARELPKVKRELRSALQEYEETNGEPFCVFGKPYTETIDEQEEQEQAKPVRSSRGVKRASSEVLDTPKRGGEKRITKTPSTTPRNRPKTQLSTPHRHPTAHLDSTPSNRRKRIRSHLEEAGLNDASDSILHKVREHNLNALKSALQPLNDNQLPTTSPKVPEVFKGVARAGSPTLKERVVWSDEEIDEGIFDDGPDLSDLEN</sequence>
<dbReference type="GO" id="GO:0051256">
    <property type="term" value="P:mitotic spindle midzone assembly"/>
    <property type="evidence" value="ECO:0007669"/>
    <property type="project" value="TreeGrafter"/>
</dbReference>